<evidence type="ECO:0000313" key="1">
    <source>
        <dbReference type="EMBL" id="EFQ33813.1"/>
    </source>
</evidence>
<sequence>MADSHGQDSGIDAEDALEAVRQRVSDTTRLGRGWMDGASLDAGKVAFAAIVE</sequence>
<dbReference type="GeneID" id="24414322"/>
<dbReference type="HOGENOM" id="CLU_3087118_0_0_1"/>
<evidence type="ECO:0000313" key="2">
    <source>
        <dbReference type="Proteomes" id="UP000008782"/>
    </source>
</evidence>
<gene>
    <name evidence="1" type="ORF">GLRG_08957</name>
</gene>
<dbReference type="RefSeq" id="XP_008097833.1">
    <property type="nucleotide sequence ID" value="XM_008099642.1"/>
</dbReference>
<accession>E3QS74</accession>
<dbReference type="EMBL" id="GG697373">
    <property type="protein sequence ID" value="EFQ33813.1"/>
    <property type="molecule type" value="Genomic_DNA"/>
</dbReference>
<dbReference type="VEuPathDB" id="FungiDB:GLRG_08957"/>
<organism evidence="2">
    <name type="scientific">Colletotrichum graminicola (strain M1.001 / M2 / FGSC 10212)</name>
    <name type="common">Maize anthracnose fungus</name>
    <name type="synonym">Glomerella graminicola</name>
    <dbReference type="NCBI Taxonomy" id="645133"/>
    <lineage>
        <taxon>Eukaryota</taxon>
        <taxon>Fungi</taxon>
        <taxon>Dikarya</taxon>
        <taxon>Ascomycota</taxon>
        <taxon>Pezizomycotina</taxon>
        <taxon>Sordariomycetes</taxon>
        <taxon>Hypocreomycetidae</taxon>
        <taxon>Glomerellales</taxon>
        <taxon>Glomerellaceae</taxon>
        <taxon>Colletotrichum</taxon>
        <taxon>Colletotrichum graminicola species complex</taxon>
    </lineage>
</organism>
<name>E3QS74_COLGM</name>
<dbReference type="AlphaFoldDB" id="E3QS74"/>
<dbReference type="Proteomes" id="UP000008782">
    <property type="component" value="Unassembled WGS sequence"/>
</dbReference>
<proteinExistence type="predicted"/>
<reference evidence="2" key="1">
    <citation type="journal article" date="2012" name="Nat. Genet.">
        <title>Lifestyle transitions in plant pathogenic Colletotrichum fungi deciphered by genome and transcriptome analyses.</title>
        <authorList>
            <person name="O'Connell R.J."/>
            <person name="Thon M.R."/>
            <person name="Hacquard S."/>
            <person name="Amyotte S.G."/>
            <person name="Kleemann J."/>
            <person name="Torres M.F."/>
            <person name="Damm U."/>
            <person name="Buiate E.A."/>
            <person name="Epstein L."/>
            <person name="Alkan N."/>
            <person name="Altmueller J."/>
            <person name="Alvarado-Balderrama L."/>
            <person name="Bauser C.A."/>
            <person name="Becker C."/>
            <person name="Birren B.W."/>
            <person name="Chen Z."/>
            <person name="Choi J."/>
            <person name="Crouch J.A."/>
            <person name="Duvick J.P."/>
            <person name="Farman M.A."/>
            <person name="Gan P."/>
            <person name="Heiman D."/>
            <person name="Henrissat B."/>
            <person name="Howard R.J."/>
            <person name="Kabbage M."/>
            <person name="Koch C."/>
            <person name="Kracher B."/>
            <person name="Kubo Y."/>
            <person name="Law A.D."/>
            <person name="Lebrun M.-H."/>
            <person name="Lee Y.-H."/>
            <person name="Miyara I."/>
            <person name="Moore N."/>
            <person name="Neumann U."/>
            <person name="Nordstroem K."/>
            <person name="Panaccione D.G."/>
            <person name="Panstruga R."/>
            <person name="Place M."/>
            <person name="Proctor R.H."/>
            <person name="Prusky D."/>
            <person name="Rech G."/>
            <person name="Reinhardt R."/>
            <person name="Rollins J.A."/>
            <person name="Rounsley S."/>
            <person name="Schardl C.L."/>
            <person name="Schwartz D.C."/>
            <person name="Shenoy N."/>
            <person name="Shirasu K."/>
            <person name="Sikhakolli U.R."/>
            <person name="Stueber K."/>
            <person name="Sukno S.A."/>
            <person name="Sweigard J.A."/>
            <person name="Takano Y."/>
            <person name="Takahara H."/>
            <person name="Trail F."/>
            <person name="van der Does H.C."/>
            <person name="Voll L.M."/>
            <person name="Will I."/>
            <person name="Young S."/>
            <person name="Zeng Q."/>
            <person name="Zhang J."/>
            <person name="Zhou S."/>
            <person name="Dickman M.B."/>
            <person name="Schulze-Lefert P."/>
            <person name="Ver Loren van Themaat E."/>
            <person name="Ma L.-J."/>
            <person name="Vaillancourt L.J."/>
        </authorList>
    </citation>
    <scope>NUCLEOTIDE SEQUENCE [LARGE SCALE GENOMIC DNA]</scope>
    <source>
        <strain evidence="2">M1.001 / M2 / FGSC 10212</strain>
    </source>
</reference>
<keyword evidence="2" id="KW-1185">Reference proteome</keyword>
<protein>
    <submittedName>
        <fullName evidence="1">Uncharacterized protein</fullName>
    </submittedName>
</protein>